<gene>
    <name evidence="2" type="ORF">NFC81_03840</name>
</gene>
<dbReference type="Pfam" id="PF01370">
    <property type="entry name" value="Epimerase"/>
    <property type="match status" value="1"/>
</dbReference>
<proteinExistence type="predicted"/>
<dbReference type="EMBL" id="CP101717">
    <property type="protein sequence ID" value="WLD58927.1"/>
    <property type="molecule type" value="Genomic_DNA"/>
</dbReference>
<reference evidence="2" key="1">
    <citation type="submission" date="2022-07" db="EMBL/GenBank/DDBJ databases">
        <title>Complete genome sequence of Salinispirillum sp. LH10-3-1 capable of multiple carbohydrate inversion isolated from a soda lake.</title>
        <authorList>
            <person name="Liu J."/>
            <person name="Zhai Y."/>
            <person name="Zhang H."/>
            <person name="Yang H."/>
            <person name="Qu J."/>
            <person name="Li J."/>
        </authorList>
    </citation>
    <scope>NUCLEOTIDE SEQUENCE</scope>
    <source>
        <strain evidence="2">LH 10-3-1</strain>
    </source>
</reference>
<dbReference type="SUPFAM" id="SSF51735">
    <property type="entry name" value="NAD(P)-binding Rossmann-fold domains"/>
    <property type="match status" value="1"/>
</dbReference>
<dbReference type="RefSeq" id="WP_304996215.1">
    <property type="nucleotide sequence ID" value="NZ_CP101717.1"/>
</dbReference>
<dbReference type="CDD" id="cd05240">
    <property type="entry name" value="UDP_G4E_3_SDR_e"/>
    <property type="match status" value="1"/>
</dbReference>
<organism evidence="2">
    <name type="scientific">Salinispirillum sp. LH 10-3-1</name>
    <dbReference type="NCBI Taxonomy" id="2952525"/>
    <lineage>
        <taxon>Bacteria</taxon>
        <taxon>Pseudomonadati</taxon>
        <taxon>Pseudomonadota</taxon>
        <taxon>Gammaproteobacteria</taxon>
        <taxon>Oceanospirillales</taxon>
        <taxon>Saccharospirillaceae</taxon>
        <taxon>Salinispirillum</taxon>
    </lineage>
</organism>
<name>A0AB38YHW2_9GAMM</name>
<evidence type="ECO:0000259" key="1">
    <source>
        <dbReference type="Pfam" id="PF01370"/>
    </source>
</evidence>
<evidence type="ECO:0000313" key="2">
    <source>
        <dbReference type="EMBL" id="WLD58927.1"/>
    </source>
</evidence>
<dbReference type="InterPro" id="IPR050177">
    <property type="entry name" value="Lipid_A_modif_metabolic_enz"/>
</dbReference>
<feature type="domain" description="NAD-dependent epimerase/dehydratase" evidence="1">
    <location>
        <begin position="6"/>
        <end position="184"/>
    </location>
</feature>
<dbReference type="PANTHER" id="PTHR43245">
    <property type="entry name" value="BIFUNCTIONAL POLYMYXIN RESISTANCE PROTEIN ARNA"/>
    <property type="match status" value="1"/>
</dbReference>
<dbReference type="Gene3D" id="3.40.50.720">
    <property type="entry name" value="NAD(P)-binding Rossmann-like Domain"/>
    <property type="match status" value="1"/>
</dbReference>
<dbReference type="InterPro" id="IPR036291">
    <property type="entry name" value="NAD(P)-bd_dom_sf"/>
</dbReference>
<protein>
    <submittedName>
        <fullName evidence="2">SDR family oxidoreductase</fullName>
    </submittedName>
</protein>
<dbReference type="AlphaFoldDB" id="A0AB38YHW2"/>
<dbReference type="InterPro" id="IPR001509">
    <property type="entry name" value="Epimerase_deHydtase"/>
</dbReference>
<accession>A0AB38YHW2</accession>
<dbReference type="PANTHER" id="PTHR43245:SF52">
    <property type="entry name" value="NAD-DEPENDENT EPIMERASE_DEHYDRATASE"/>
    <property type="match status" value="1"/>
</dbReference>
<sequence>MATLKVLITGAAGYIGHLVGNELQAQCEVVGIDIRGNDAAHFPIHHMDINSPELANWFAAQQFTHVVHLASVLDASPNRQRDFQIDVCGTENVLRASLASGVQHITVTSSGAAYGYHPDNAAWLSESDPLRGNEEFAYSWHKRLVEEMLADYRQKHPQLKQLVLRPGTVLGSHTRNLITRLFMKNRILTIRHCASPFVFIWDEDVVRIIKRGVSDSKTGIYNLAGDDALTLQEIALRLGKPTLNVPAWLLQALLWLGWRLRMTRYGPEQLKFLRYRPVLSNDALKRDFGYVPQKTSAEVFQLFCDHIQEQ</sequence>